<sequence>MPDAWYKKSETKVGYEINFAKYFYQHKAPRSLEEISADIFKIEEETEHLLKEIIEA</sequence>
<accession>A0A644X8P8</accession>
<evidence type="ECO:0008006" key="2">
    <source>
        <dbReference type="Google" id="ProtNLM"/>
    </source>
</evidence>
<protein>
    <recommendedName>
        <fullName evidence="2">DNA methylase adenine-specific domain-containing protein</fullName>
    </recommendedName>
</protein>
<reference evidence="1" key="1">
    <citation type="submission" date="2019-08" db="EMBL/GenBank/DDBJ databases">
        <authorList>
            <person name="Kucharzyk K."/>
            <person name="Murdoch R.W."/>
            <person name="Higgins S."/>
            <person name="Loffler F."/>
        </authorList>
    </citation>
    <scope>NUCLEOTIDE SEQUENCE</scope>
</reference>
<evidence type="ECO:0000313" key="1">
    <source>
        <dbReference type="EMBL" id="MPM12208.1"/>
    </source>
</evidence>
<dbReference type="AlphaFoldDB" id="A0A644X8P8"/>
<dbReference type="EMBL" id="VSSQ01001937">
    <property type="protein sequence ID" value="MPM12208.1"/>
    <property type="molecule type" value="Genomic_DNA"/>
</dbReference>
<gene>
    <name evidence="1" type="ORF">SDC9_58560</name>
</gene>
<organism evidence="1">
    <name type="scientific">bioreactor metagenome</name>
    <dbReference type="NCBI Taxonomy" id="1076179"/>
    <lineage>
        <taxon>unclassified sequences</taxon>
        <taxon>metagenomes</taxon>
        <taxon>ecological metagenomes</taxon>
    </lineage>
</organism>
<comment type="caution">
    <text evidence="1">The sequence shown here is derived from an EMBL/GenBank/DDBJ whole genome shotgun (WGS) entry which is preliminary data.</text>
</comment>
<name>A0A644X8P8_9ZZZZ</name>
<proteinExistence type="predicted"/>